<dbReference type="PANTHER" id="PTHR10695">
    <property type="entry name" value="DEPHOSPHO-COA KINASE-RELATED"/>
    <property type="match status" value="1"/>
</dbReference>
<proteinExistence type="inferred from homology"/>
<dbReference type="CDD" id="cd02022">
    <property type="entry name" value="DPCK"/>
    <property type="match status" value="1"/>
</dbReference>
<dbReference type="FunFam" id="3.40.50.300:FF:000991">
    <property type="entry name" value="Dephospho-CoA kinase"/>
    <property type="match status" value="1"/>
</dbReference>
<dbReference type="GO" id="GO:0004140">
    <property type="term" value="F:dephospho-CoA kinase activity"/>
    <property type="evidence" value="ECO:0007669"/>
    <property type="project" value="InterPro"/>
</dbReference>
<name>A0A1X0NU59_9TRYP</name>
<dbReference type="VEuPathDB" id="TriTrypDB:TM35_000192670"/>
<keyword evidence="3" id="KW-0808">Transferase</keyword>
<organism evidence="9 10">
    <name type="scientific">Trypanosoma theileri</name>
    <dbReference type="NCBI Taxonomy" id="67003"/>
    <lineage>
        <taxon>Eukaryota</taxon>
        <taxon>Discoba</taxon>
        <taxon>Euglenozoa</taxon>
        <taxon>Kinetoplastea</taxon>
        <taxon>Metakinetoplastina</taxon>
        <taxon>Trypanosomatida</taxon>
        <taxon>Trypanosomatidae</taxon>
        <taxon>Trypanosoma</taxon>
    </lineage>
</organism>
<evidence type="ECO:0000256" key="8">
    <source>
        <dbReference type="SAM" id="Phobius"/>
    </source>
</evidence>
<dbReference type="SUPFAM" id="SSF52540">
    <property type="entry name" value="P-loop containing nucleoside triphosphate hydrolases"/>
    <property type="match status" value="1"/>
</dbReference>
<reference evidence="9 10" key="1">
    <citation type="submission" date="2017-03" db="EMBL/GenBank/DDBJ databases">
        <title>An alternative strategy for trypanosome survival in the mammalian bloodstream revealed through genome and transcriptome analysis of the ubiquitous bovine parasite Trypanosoma (Megatrypanum) theileri.</title>
        <authorList>
            <person name="Kelly S."/>
            <person name="Ivens A."/>
            <person name="Mott A."/>
            <person name="O'Neill E."/>
            <person name="Emms D."/>
            <person name="Macleod O."/>
            <person name="Voorheis P."/>
            <person name="Matthews J."/>
            <person name="Matthews K."/>
            <person name="Carrington M."/>
        </authorList>
    </citation>
    <scope>NUCLEOTIDE SEQUENCE [LARGE SCALE GENOMIC DNA]</scope>
    <source>
        <strain evidence="9">Edinburgh</strain>
    </source>
</reference>
<dbReference type="Gene3D" id="3.40.50.300">
    <property type="entry name" value="P-loop containing nucleotide triphosphate hydrolases"/>
    <property type="match status" value="1"/>
</dbReference>
<protein>
    <submittedName>
        <fullName evidence="9">Putative dephospho-CoA kinase</fullName>
    </submittedName>
</protein>
<dbReference type="OrthoDB" id="247245at2759"/>
<gene>
    <name evidence="9" type="ORF">TM35_000192670</name>
</gene>
<feature type="transmembrane region" description="Helical" evidence="8">
    <location>
        <begin position="87"/>
        <end position="105"/>
    </location>
</feature>
<dbReference type="STRING" id="67003.A0A1X0NU59"/>
<evidence type="ECO:0000256" key="2">
    <source>
        <dbReference type="ARBA" id="ARBA00022490"/>
    </source>
</evidence>
<dbReference type="AlphaFoldDB" id="A0A1X0NU59"/>
<sequence>MILIGLTGGIACGKSTVSKQLTEKHKLIVIDADSVVRDLQRPSMPCTRKIAKRWPECVNRETGEIDRPALGNIIFHDAKARRELSRIMNIPIFIFMMKKILLLWWKSLCNRLRGDRPLLVVIDVPLLYETNIYTWFIDKAVVVACNEEEQIARLGKRNGFTRNQAVQRIQAQMPIEEKCRRADYVIRNDGTLGELEKSVDDSVEWMRRQSGRRMTCVMLVVLLGGVACGAVVAFPFLLMRL</sequence>
<evidence type="ECO:0000313" key="10">
    <source>
        <dbReference type="Proteomes" id="UP000192257"/>
    </source>
</evidence>
<dbReference type="Pfam" id="PF01121">
    <property type="entry name" value="CoaE"/>
    <property type="match status" value="1"/>
</dbReference>
<keyword evidence="7" id="KW-0173">Coenzyme A biosynthesis</keyword>
<keyword evidence="2" id="KW-0963">Cytoplasm</keyword>
<evidence type="ECO:0000256" key="6">
    <source>
        <dbReference type="ARBA" id="ARBA00022840"/>
    </source>
</evidence>
<keyword evidence="10" id="KW-1185">Reference proteome</keyword>
<keyword evidence="8" id="KW-0472">Membrane</keyword>
<evidence type="ECO:0000256" key="3">
    <source>
        <dbReference type="ARBA" id="ARBA00022679"/>
    </source>
</evidence>
<evidence type="ECO:0000256" key="5">
    <source>
        <dbReference type="ARBA" id="ARBA00022777"/>
    </source>
</evidence>
<dbReference type="HAMAP" id="MF_00376">
    <property type="entry name" value="Dephospho_CoA_kinase"/>
    <property type="match status" value="1"/>
</dbReference>
<accession>A0A1X0NU59</accession>
<dbReference type="NCBIfam" id="TIGR00152">
    <property type="entry name" value="dephospho-CoA kinase"/>
    <property type="match status" value="1"/>
</dbReference>
<keyword evidence="6" id="KW-0067">ATP-binding</keyword>
<dbReference type="InterPro" id="IPR027417">
    <property type="entry name" value="P-loop_NTPase"/>
</dbReference>
<dbReference type="GeneID" id="39986545"/>
<dbReference type="RefSeq" id="XP_028882089.1">
    <property type="nucleotide sequence ID" value="XM_029026765.1"/>
</dbReference>
<keyword evidence="8" id="KW-0812">Transmembrane</keyword>
<dbReference type="GO" id="GO:0005524">
    <property type="term" value="F:ATP binding"/>
    <property type="evidence" value="ECO:0007669"/>
    <property type="project" value="UniProtKB-KW"/>
</dbReference>
<evidence type="ECO:0000256" key="7">
    <source>
        <dbReference type="ARBA" id="ARBA00022993"/>
    </source>
</evidence>
<feature type="transmembrane region" description="Helical" evidence="8">
    <location>
        <begin position="216"/>
        <end position="238"/>
    </location>
</feature>
<comment type="similarity">
    <text evidence="1">Belongs to the CoaE family.</text>
</comment>
<dbReference type="PROSITE" id="PS51219">
    <property type="entry name" value="DPCK"/>
    <property type="match status" value="1"/>
</dbReference>
<keyword evidence="8" id="KW-1133">Transmembrane helix</keyword>
<evidence type="ECO:0000256" key="1">
    <source>
        <dbReference type="ARBA" id="ARBA00009018"/>
    </source>
</evidence>
<dbReference type="PANTHER" id="PTHR10695:SF46">
    <property type="entry name" value="BIFUNCTIONAL COENZYME A SYNTHASE-RELATED"/>
    <property type="match status" value="1"/>
</dbReference>
<dbReference type="GO" id="GO:0015937">
    <property type="term" value="P:coenzyme A biosynthetic process"/>
    <property type="evidence" value="ECO:0007669"/>
    <property type="project" value="UniProtKB-KW"/>
</dbReference>
<keyword evidence="5 9" id="KW-0418">Kinase</keyword>
<keyword evidence="4" id="KW-0547">Nucleotide-binding</keyword>
<dbReference type="InterPro" id="IPR001977">
    <property type="entry name" value="Depp_CoAkinase"/>
</dbReference>
<dbReference type="EMBL" id="NBCO01000019">
    <property type="protein sequence ID" value="ORC88023.1"/>
    <property type="molecule type" value="Genomic_DNA"/>
</dbReference>
<evidence type="ECO:0000313" key="9">
    <source>
        <dbReference type="EMBL" id="ORC88023.1"/>
    </source>
</evidence>
<comment type="caution">
    <text evidence="9">The sequence shown here is derived from an EMBL/GenBank/DDBJ whole genome shotgun (WGS) entry which is preliminary data.</text>
</comment>
<evidence type="ECO:0000256" key="4">
    <source>
        <dbReference type="ARBA" id="ARBA00022741"/>
    </source>
</evidence>
<dbReference type="Proteomes" id="UP000192257">
    <property type="component" value="Unassembled WGS sequence"/>
</dbReference>